<name>A0AA41R6A4_9BACT</name>
<evidence type="ECO:0000256" key="1">
    <source>
        <dbReference type="ARBA" id="ARBA00008525"/>
    </source>
</evidence>
<sequence>MMFKFFENPISFAYLAESGHACHFCKATENCLDGEHFFGQNEIDAICFSCMQAGRLIDLDISANEINISALDPILVDVEQVSNEITYCTPSVPTWQDSFWPIKNGRPYRFIKIASKLDYESKEQFIDSLYENSNDPEWLWSMLPDHKIANIKEGQYDLSCYLFEFEGDKLTTWDAN</sequence>
<organism evidence="2 3">
    <name type="scientific">Desulfatitalea alkaliphila</name>
    <dbReference type="NCBI Taxonomy" id="2929485"/>
    <lineage>
        <taxon>Bacteria</taxon>
        <taxon>Pseudomonadati</taxon>
        <taxon>Thermodesulfobacteriota</taxon>
        <taxon>Desulfobacteria</taxon>
        <taxon>Desulfobacterales</taxon>
        <taxon>Desulfosarcinaceae</taxon>
        <taxon>Desulfatitalea</taxon>
    </lineage>
</organism>
<accession>A0AA41R6A4</accession>
<dbReference type="AlphaFoldDB" id="A0AA41R6A4"/>
<dbReference type="EMBL" id="JALJRB010000061">
    <property type="protein sequence ID" value="MCJ8503184.1"/>
    <property type="molecule type" value="Genomic_DNA"/>
</dbReference>
<dbReference type="Pfam" id="PF03691">
    <property type="entry name" value="UPF0167"/>
    <property type="match status" value="1"/>
</dbReference>
<dbReference type="RefSeq" id="WP_246915185.1">
    <property type="nucleotide sequence ID" value="NZ_JALJRB010000061.1"/>
</dbReference>
<evidence type="ECO:0000313" key="3">
    <source>
        <dbReference type="Proteomes" id="UP001165427"/>
    </source>
</evidence>
<evidence type="ECO:0000313" key="2">
    <source>
        <dbReference type="EMBL" id="MCJ8503184.1"/>
    </source>
</evidence>
<protein>
    <submittedName>
        <fullName evidence="2">CbrC family protein</fullName>
    </submittedName>
</protein>
<keyword evidence="3" id="KW-1185">Reference proteome</keyword>
<comment type="similarity">
    <text evidence="1">Belongs to the UPF0167 family.</text>
</comment>
<gene>
    <name evidence="2" type="ORF">MRX98_21605</name>
</gene>
<reference evidence="2" key="1">
    <citation type="submission" date="2022-04" db="EMBL/GenBank/DDBJ databases">
        <title>Desulfatitalea alkaliphila sp. nov., a novel anaerobic sulfate-reducing bacterium isolated from terrestrial mud volcano, Taman Peninsula, Russia.</title>
        <authorList>
            <person name="Khomyakova M.A."/>
            <person name="Merkel A.Y."/>
            <person name="Slobodkin A.I."/>
        </authorList>
    </citation>
    <scope>NUCLEOTIDE SEQUENCE</scope>
    <source>
        <strain evidence="2">M08but</strain>
    </source>
</reference>
<dbReference type="Proteomes" id="UP001165427">
    <property type="component" value="Unassembled WGS sequence"/>
</dbReference>
<comment type="caution">
    <text evidence="2">The sequence shown here is derived from an EMBL/GenBank/DDBJ whole genome shotgun (WGS) entry which is preliminary data.</text>
</comment>
<dbReference type="InterPro" id="IPR005363">
    <property type="entry name" value="UPF0167"/>
</dbReference>
<proteinExistence type="inferred from homology"/>